<dbReference type="AlphaFoldDB" id="A0A8H3TY89"/>
<keyword evidence="1" id="KW-0436">Ligase</keyword>
<dbReference type="Gene3D" id="3.60.110.10">
    <property type="entry name" value="Carbon-nitrogen hydrolase"/>
    <property type="match status" value="1"/>
</dbReference>
<dbReference type="OrthoDB" id="5570013at2759"/>
<feature type="compositionally biased region" description="Basic residues" evidence="3">
    <location>
        <begin position="84"/>
        <end position="93"/>
    </location>
</feature>
<feature type="compositionally biased region" description="Low complexity" evidence="3">
    <location>
        <begin position="190"/>
        <end position="201"/>
    </location>
</feature>
<evidence type="ECO:0000256" key="4">
    <source>
        <dbReference type="SAM" id="Phobius"/>
    </source>
</evidence>
<feature type="compositionally biased region" description="Basic and acidic residues" evidence="3">
    <location>
        <begin position="608"/>
        <end position="618"/>
    </location>
</feature>
<accession>A0A8H3TY89</accession>
<evidence type="ECO:0000256" key="3">
    <source>
        <dbReference type="SAM" id="MobiDB-lite"/>
    </source>
</evidence>
<dbReference type="PANTHER" id="PTHR23090:SF9">
    <property type="entry name" value="GLUTAMINE-DEPENDENT NAD(+) SYNTHETASE"/>
    <property type="match status" value="1"/>
</dbReference>
<feature type="compositionally biased region" description="Polar residues" evidence="3">
    <location>
        <begin position="619"/>
        <end position="631"/>
    </location>
</feature>
<proteinExistence type="predicted"/>
<feature type="region of interest" description="Disordered" evidence="3">
    <location>
        <begin position="1"/>
        <end position="31"/>
    </location>
</feature>
<evidence type="ECO:0000256" key="2">
    <source>
        <dbReference type="ARBA" id="ARBA00030681"/>
    </source>
</evidence>
<dbReference type="InterPro" id="IPR036526">
    <property type="entry name" value="C-N_Hydrolase_sf"/>
</dbReference>
<comment type="caution">
    <text evidence="6">The sequence shown here is derived from an EMBL/GenBank/DDBJ whole genome shotgun (WGS) entry which is preliminary data.</text>
</comment>
<feature type="compositionally biased region" description="Basic and acidic residues" evidence="3">
    <location>
        <begin position="1"/>
        <end position="20"/>
    </location>
</feature>
<dbReference type="GO" id="GO:0009435">
    <property type="term" value="P:NAD+ biosynthetic process"/>
    <property type="evidence" value="ECO:0007669"/>
    <property type="project" value="InterPro"/>
</dbReference>
<feature type="region of interest" description="Disordered" evidence="3">
    <location>
        <begin position="180"/>
        <end position="215"/>
    </location>
</feature>
<protein>
    <recommendedName>
        <fullName evidence="2">NAD(+) synthase [glutamine-hydrolyzing]</fullName>
    </recommendedName>
</protein>
<feature type="domain" description="CN hydrolase" evidence="5">
    <location>
        <begin position="839"/>
        <end position="937"/>
    </location>
</feature>
<feature type="region of interest" description="Disordered" evidence="3">
    <location>
        <begin position="608"/>
        <end position="646"/>
    </location>
</feature>
<dbReference type="InterPro" id="IPR003010">
    <property type="entry name" value="C-N_Hydrolase"/>
</dbReference>
<evidence type="ECO:0000313" key="6">
    <source>
        <dbReference type="EMBL" id="GHJ89297.1"/>
    </source>
</evidence>
<dbReference type="GO" id="GO:0003952">
    <property type="term" value="F:NAD+ synthase (glutamine-hydrolyzing) activity"/>
    <property type="evidence" value="ECO:0007669"/>
    <property type="project" value="InterPro"/>
</dbReference>
<keyword evidence="7" id="KW-1185">Reference proteome</keyword>
<gene>
    <name evidence="6" type="ORF">NliqN6_5699</name>
</gene>
<dbReference type="PROSITE" id="PS50263">
    <property type="entry name" value="CN_HYDROLASE"/>
    <property type="match status" value="1"/>
</dbReference>
<dbReference type="GO" id="GO:0004359">
    <property type="term" value="F:glutaminase activity"/>
    <property type="evidence" value="ECO:0007669"/>
    <property type="project" value="InterPro"/>
</dbReference>
<dbReference type="EMBL" id="BLZA01000040">
    <property type="protein sequence ID" value="GHJ89297.1"/>
    <property type="molecule type" value="Genomic_DNA"/>
</dbReference>
<feature type="region of interest" description="Disordered" evidence="3">
    <location>
        <begin position="72"/>
        <end position="139"/>
    </location>
</feature>
<keyword evidence="4" id="KW-0812">Transmembrane</keyword>
<evidence type="ECO:0000313" key="7">
    <source>
        <dbReference type="Proteomes" id="UP000620104"/>
    </source>
</evidence>
<dbReference type="InterPro" id="IPR003694">
    <property type="entry name" value="NAD_synthase"/>
</dbReference>
<reference evidence="6" key="1">
    <citation type="submission" date="2020-07" db="EMBL/GenBank/DDBJ databases">
        <title>Draft Genome Sequence of a Deep-Sea Yeast, Naganishia (Cryptococcus) liquefaciens strain N6.</title>
        <authorList>
            <person name="Han Y.W."/>
            <person name="Kajitani R."/>
            <person name="Morimoto H."/>
            <person name="Parhat M."/>
            <person name="Tsubouchi H."/>
            <person name="Bakenova O."/>
            <person name="Ogata M."/>
            <person name="Argunhan B."/>
            <person name="Aoki R."/>
            <person name="Kajiwara S."/>
            <person name="Itoh T."/>
            <person name="Iwasaki H."/>
        </authorList>
    </citation>
    <scope>NUCLEOTIDE SEQUENCE</scope>
    <source>
        <strain evidence="6">N6</strain>
    </source>
</reference>
<evidence type="ECO:0000259" key="5">
    <source>
        <dbReference type="PROSITE" id="PS50263"/>
    </source>
</evidence>
<feature type="transmembrane region" description="Helical" evidence="4">
    <location>
        <begin position="268"/>
        <end position="290"/>
    </location>
</feature>
<keyword evidence="4" id="KW-0472">Membrane</keyword>
<dbReference type="GO" id="GO:0005737">
    <property type="term" value="C:cytoplasm"/>
    <property type="evidence" value="ECO:0007669"/>
    <property type="project" value="InterPro"/>
</dbReference>
<keyword evidence="4" id="KW-1133">Transmembrane helix</keyword>
<evidence type="ECO:0000256" key="1">
    <source>
        <dbReference type="ARBA" id="ARBA00022598"/>
    </source>
</evidence>
<dbReference type="Pfam" id="PF00795">
    <property type="entry name" value="CN_hydrolase"/>
    <property type="match status" value="1"/>
</dbReference>
<sequence length="937" mass="102330">MILPEDPEKAEVERAWQERGHNHHQRLPTRPASIISYSSTSGFHSGGLPLPPPPYYNPNPSHASVGAFMADDVTESGNGGMMTRRSRSPRLSRSRSGSFSSSLQEAEEQRRDVSNDPYASLRHPCGPSHQVFPGSDAEQGREMASISFGDVQQNNYSSASANGFHTGAILLASADEHRGFLASSSSQPENSTAGSSTANASLTDNQRANKRRARNKEWMAEPDVNAHQAVAKWDGQMSDLPRWISAHLSASSTVFQRRKWKRWNKKRWVSFWAIVLLLVGGVVGGIFGGLDIAQNDKSPRMRMPPGPDGSRVVVPWESSAALVFDPLKDGAPPSDGNATDCNAFHDLSVYDVLRSVSFSPNGLNQSIATFTLNQNASSVFIHTEGDASTGMVQIVGSDDRTLIDAGYVQPGTIRVDVVMRSAYNQTKALVCKMQKPDGGEGVGVYTSAKAKRSADETIAPDPNISFVIIVRMPYVAAAEELQTIKEFTVITDQMSLRFGQMTNIATFRNVTADLGRGLISAGYLAAEDISLTTRTSSITGTFNVSDSLTVNTTNGGLSSRVILHNPLLKVDPYANDTATYISASAEQSFIGTFRRDAFQKRYDYENNYQNDRDSETKNQKWVTSDSTSTLSPALRPGTPAFSSDTVARHMDPNTAPINPIKIRATTTNGPLSIRYIYQAPGVVLDSAVQTSNGEVRTQMHPAFQGSFLVRSVNGDMRTDRDYNGTVETEDPWGLSRTKLVVFNQGGNTEVGGWNETSMEFDDDINSQYGYLRGGMAYNYAEGSWDVSGQTLWLTAEELCSSDNITQTVINLASACPYSNVTIVDPEQVEVIGNLLQTTVEMHLVTVATSLGQHAMDFEGNYERIVRSIVIAKERGATLRVGPELEIPGYGCLDHFLEGDTILHSWEILAQLLTNPDCRDIICDVGMQAWIILLQATC</sequence>
<organism evidence="6 7">
    <name type="scientific">Naganishia liquefaciens</name>
    <dbReference type="NCBI Taxonomy" id="104408"/>
    <lineage>
        <taxon>Eukaryota</taxon>
        <taxon>Fungi</taxon>
        <taxon>Dikarya</taxon>
        <taxon>Basidiomycota</taxon>
        <taxon>Agaricomycotina</taxon>
        <taxon>Tremellomycetes</taxon>
        <taxon>Filobasidiales</taxon>
        <taxon>Filobasidiaceae</taxon>
        <taxon>Naganishia</taxon>
    </lineage>
</organism>
<name>A0A8H3TY89_9TREE</name>
<dbReference type="PANTHER" id="PTHR23090">
    <property type="entry name" value="NH 3 /GLUTAMINE-DEPENDENT NAD + SYNTHETASE"/>
    <property type="match status" value="1"/>
</dbReference>
<dbReference type="SUPFAM" id="SSF56317">
    <property type="entry name" value="Carbon-nitrogen hydrolase"/>
    <property type="match status" value="1"/>
</dbReference>
<dbReference type="Proteomes" id="UP000620104">
    <property type="component" value="Unassembled WGS sequence"/>
</dbReference>